<dbReference type="InterPro" id="IPR006638">
    <property type="entry name" value="Elp3/MiaA/NifB-like_rSAM"/>
</dbReference>
<accession>A0A6G2CQ29</accession>
<comment type="caution">
    <text evidence="1">The sequence shown here is derived from an EMBL/GenBank/DDBJ whole genome shotgun (WGS) entry which is preliminary data.</text>
</comment>
<dbReference type="GO" id="GO:0003824">
    <property type="term" value="F:catalytic activity"/>
    <property type="evidence" value="ECO:0007669"/>
    <property type="project" value="InterPro"/>
</dbReference>
<protein>
    <submittedName>
        <fullName evidence="1">Radical SAM protein</fullName>
    </submittedName>
</protein>
<reference evidence="1" key="1">
    <citation type="journal article" date="2019" name="Nat. Med.">
        <title>A library of human gut bacterial isolates paired with longitudinal multiomics data enables mechanistic microbiome research.</title>
        <authorList>
            <person name="Poyet M."/>
            <person name="Groussin M."/>
            <person name="Gibbons S.M."/>
            <person name="Avila-Pacheco J."/>
            <person name="Jiang X."/>
            <person name="Kearney S.M."/>
            <person name="Perrotta A.R."/>
            <person name="Berdy B."/>
            <person name="Zhao S."/>
            <person name="Lieberman T.D."/>
            <person name="Swanson P.K."/>
            <person name="Smith M."/>
            <person name="Roesemann S."/>
            <person name="Alexander J.E."/>
            <person name="Rich S.A."/>
            <person name="Livny J."/>
            <person name="Vlamakis H."/>
            <person name="Clish C."/>
            <person name="Bullock K."/>
            <person name="Deik A."/>
            <person name="Scott J."/>
            <person name="Pierce K.A."/>
            <person name="Xavier R.J."/>
            <person name="Alm E.J."/>
        </authorList>
    </citation>
    <scope>NUCLEOTIDE SEQUENCE</scope>
    <source>
        <strain evidence="1">BIOML-A179</strain>
    </source>
</reference>
<dbReference type="RefSeq" id="WP_129821231.1">
    <property type="nucleotide sequence ID" value="NZ_CAJJOK010000001.1"/>
</dbReference>
<evidence type="ECO:0000313" key="1">
    <source>
        <dbReference type="EMBL" id="MTL94970.1"/>
    </source>
</evidence>
<dbReference type="AlphaFoldDB" id="A0A6G2CQ29"/>
<sequence>MERYNIITEKFPREIVLLKSRPCAYGKCAFCDYIGDNSTNVEEMNTLNKEVLSNVRGLYDTFEVINSGNIFDLPKETLNMIKQTIDEHEFKKLFAEAHWIYREHLHKMRQRFEIDMMFKTGVESFDYDFREKVLKKGAPFKSVDELKQYFDSACIMVGVQGQTKDMIKRDIDIVLNQFDHATVNIYCENTTIIKPDPKLKEWFLDEYKWLDDVKHLEVLWNNTDFGVGD</sequence>
<dbReference type="GO" id="GO:0051536">
    <property type="term" value="F:iron-sulfur cluster binding"/>
    <property type="evidence" value="ECO:0007669"/>
    <property type="project" value="InterPro"/>
</dbReference>
<dbReference type="SMART" id="SM00729">
    <property type="entry name" value="Elp3"/>
    <property type="match status" value="1"/>
</dbReference>
<dbReference type="EMBL" id="WMQV01000027">
    <property type="protein sequence ID" value="MTL94970.1"/>
    <property type="molecule type" value="Genomic_DNA"/>
</dbReference>
<proteinExistence type="predicted"/>
<gene>
    <name evidence="1" type="ORF">GMA64_10560</name>
</gene>
<organism evidence="1">
    <name type="scientific">Turicibacter sanguinis</name>
    <dbReference type="NCBI Taxonomy" id="154288"/>
    <lineage>
        <taxon>Bacteria</taxon>
        <taxon>Bacillati</taxon>
        <taxon>Bacillota</taxon>
        <taxon>Erysipelotrichia</taxon>
        <taxon>Erysipelotrichales</taxon>
        <taxon>Turicibacteraceae</taxon>
        <taxon>Turicibacter</taxon>
    </lineage>
</organism>
<name>A0A6G2CQ29_9FIRM</name>